<reference evidence="1 2" key="1">
    <citation type="submission" date="2024-01" db="EMBL/GenBank/DDBJ databases">
        <authorList>
            <person name="Allen C."/>
            <person name="Tagirdzhanova G."/>
        </authorList>
    </citation>
    <scope>NUCLEOTIDE SEQUENCE [LARGE SCALE GENOMIC DNA]</scope>
</reference>
<gene>
    <name evidence="1" type="ORF">SBRCBS47491_001919</name>
</gene>
<evidence type="ECO:0008006" key="3">
    <source>
        <dbReference type="Google" id="ProtNLM"/>
    </source>
</evidence>
<organism evidence="1 2">
    <name type="scientific">Sporothrix bragantina</name>
    <dbReference type="NCBI Taxonomy" id="671064"/>
    <lineage>
        <taxon>Eukaryota</taxon>
        <taxon>Fungi</taxon>
        <taxon>Dikarya</taxon>
        <taxon>Ascomycota</taxon>
        <taxon>Pezizomycotina</taxon>
        <taxon>Sordariomycetes</taxon>
        <taxon>Sordariomycetidae</taxon>
        <taxon>Ophiostomatales</taxon>
        <taxon>Ophiostomataceae</taxon>
        <taxon>Sporothrix</taxon>
    </lineage>
</organism>
<evidence type="ECO:0000313" key="1">
    <source>
        <dbReference type="EMBL" id="CAK7213774.1"/>
    </source>
</evidence>
<proteinExistence type="predicted"/>
<evidence type="ECO:0000313" key="2">
    <source>
        <dbReference type="Proteomes" id="UP001642406"/>
    </source>
</evidence>
<comment type="caution">
    <text evidence="1">The sequence shown here is derived from an EMBL/GenBank/DDBJ whole genome shotgun (WGS) entry which is preliminary data.</text>
</comment>
<sequence>MAARLPAPADPSAPPFEECNFFIDDSNIWIEAQKYAASGNSHMPKITDVDQDPRLRINVGRMVTMLLRGRVQGDSTLYGSRPPPNDAVWKAVQKYNFRTNIFSRGMSRNGGKLGTEKGVDASMVADITRMATRLDTMAEVDPKQWGPVKARRTFICVTGDRDFLTTIKQVLDVGIRVELWAWRSGLASAYRYLDDEQRKTPGATPFEVNFLDDVFEHVYFTNYFSTHKGKHVDPAKAVVLLDFTDEWWSNSEAGSINGDSDHGEGGGGPSLTSTELWQFEQAVCSEMQNMGRLFHVTKEHGPGKTVAELVLIFEFPRVKDIEPTLLRIRHNFTGLATAVSWLQYNALCQARKHTPSTVLDTSDMITTVYAPLSSDTAEVEETEDLSWSTVSYTDPKKIHQRNMVRQEPCPLGIHCDKASNCPRQHTNHERSLFRDLPNQDFRFYKTSKCKHLPNCNRRRLCTFAHSASEAWCSACKVEGHFVDTCKYKSSTRTQ</sequence>
<name>A0ABP0B2K8_9PEZI</name>
<dbReference type="Proteomes" id="UP001642406">
    <property type="component" value="Unassembled WGS sequence"/>
</dbReference>
<protein>
    <recommendedName>
        <fullName evidence="3">NYN domain-containing protein</fullName>
    </recommendedName>
</protein>
<keyword evidence="2" id="KW-1185">Reference proteome</keyword>
<dbReference type="EMBL" id="CAWUHC010000010">
    <property type="protein sequence ID" value="CAK7213774.1"/>
    <property type="molecule type" value="Genomic_DNA"/>
</dbReference>
<accession>A0ABP0B2K8</accession>
<dbReference type="Gene3D" id="3.40.50.1010">
    <property type="entry name" value="5'-nuclease"/>
    <property type="match status" value="1"/>
</dbReference>